<dbReference type="PANTHER" id="PTHR46250:SF17">
    <property type="entry name" value="MYB_SANT-LIKE DOMAIN-CONTAINING PROTEIN"/>
    <property type="match status" value="1"/>
</dbReference>
<gene>
    <name evidence="1" type="ORF">Gogos_015467</name>
</gene>
<dbReference type="PANTHER" id="PTHR46250">
    <property type="entry name" value="MYB/SANT-LIKE DNA-BINDING DOMAIN PROTEIN-RELATED"/>
    <property type="match status" value="1"/>
</dbReference>
<proteinExistence type="predicted"/>
<dbReference type="OrthoDB" id="10336481at2759"/>
<evidence type="ECO:0000313" key="2">
    <source>
        <dbReference type="Proteomes" id="UP000593579"/>
    </source>
</evidence>
<dbReference type="Proteomes" id="UP000593579">
    <property type="component" value="Unassembled WGS sequence"/>
</dbReference>
<dbReference type="AlphaFoldDB" id="A0A7J9C1Q1"/>
<evidence type="ECO:0008006" key="3">
    <source>
        <dbReference type="Google" id="ProtNLM"/>
    </source>
</evidence>
<keyword evidence="2" id="KW-1185">Reference proteome</keyword>
<dbReference type="EMBL" id="JABEZY010000007">
    <property type="protein sequence ID" value="MBA0742403.1"/>
    <property type="molecule type" value="Genomic_DNA"/>
</dbReference>
<evidence type="ECO:0000313" key="1">
    <source>
        <dbReference type="EMBL" id="MBA0742403.1"/>
    </source>
</evidence>
<comment type="caution">
    <text evidence="1">The sequence shown here is derived from an EMBL/GenBank/DDBJ whole genome shotgun (WGS) entry which is preliminary data.</text>
</comment>
<organism evidence="1 2">
    <name type="scientific">Gossypium gossypioides</name>
    <name type="common">Mexican cotton</name>
    <name type="synonym">Selera gossypioides</name>
    <dbReference type="NCBI Taxonomy" id="34282"/>
    <lineage>
        <taxon>Eukaryota</taxon>
        <taxon>Viridiplantae</taxon>
        <taxon>Streptophyta</taxon>
        <taxon>Embryophyta</taxon>
        <taxon>Tracheophyta</taxon>
        <taxon>Spermatophyta</taxon>
        <taxon>Magnoliopsida</taxon>
        <taxon>eudicotyledons</taxon>
        <taxon>Gunneridae</taxon>
        <taxon>Pentapetalae</taxon>
        <taxon>rosids</taxon>
        <taxon>malvids</taxon>
        <taxon>Malvales</taxon>
        <taxon>Malvaceae</taxon>
        <taxon>Malvoideae</taxon>
        <taxon>Gossypium</taxon>
    </lineage>
</organism>
<name>A0A7J9C1Q1_GOSGO</name>
<protein>
    <recommendedName>
        <fullName evidence="3">Myb/SANT-like domain-containing protein</fullName>
    </recommendedName>
</protein>
<reference evidence="1 2" key="1">
    <citation type="journal article" date="2019" name="Genome Biol. Evol.">
        <title>Insights into the evolution of the New World diploid cottons (Gossypium, subgenus Houzingenia) based on genome sequencing.</title>
        <authorList>
            <person name="Grover C.E."/>
            <person name="Arick M.A. 2nd"/>
            <person name="Thrash A."/>
            <person name="Conover J.L."/>
            <person name="Sanders W.S."/>
            <person name="Peterson D.G."/>
            <person name="Frelichowski J.E."/>
            <person name="Scheffler J.A."/>
            <person name="Scheffler B.E."/>
            <person name="Wendel J.F."/>
        </authorList>
    </citation>
    <scope>NUCLEOTIDE SEQUENCE [LARGE SCALE GENOMIC DNA]</scope>
    <source>
        <strain evidence="1">5</strain>
        <tissue evidence="1">Leaf</tissue>
    </source>
</reference>
<accession>A0A7J9C1Q1</accession>
<sequence length="94" mass="10733">MSGFSQLSVSSQNSLGTKKKWVLEEDVTLVACMVDLYNVGIYNANTGFKADYLNELERMLEKVLPHAMLKAKYNLESTIRTLKNDWAIIYHMLS</sequence>